<comment type="catalytic activity">
    <reaction evidence="7 8">
        <text>cytidine(34) in tRNA(Ile2) + L-lysine + ATP = lysidine(34) in tRNA(Ile2) + AMP + diphosphate + H(+)</text>
        <dbReference type="Rhea" id="RHEA:43744"/>
        <dbReference type="Rhea" id="RHEA-COMP:10625"/>
        <dbReference type="Rhea" id="RHEA-COMP:10670"/>
        <dbReference type="ChEBI" id="CHEBI:15378"/>
        <dbReference type="ChEBI" id="CHEBI:30616"/>
        <dbReference type="ChEBI" id="CHEBI:32551"/>
        <dbReference type="ChEBI" id="CHEBI:33019"/>
        <dbReference type="ChEBI" id="CHEBI:82748"/>
        <dbReference type="ChEBI" id="CHEBI:83665"/>
        <dbReference type="ChEBI" id="CHEBI:456215"/>
        <dbReference type="EC" id="6.3.4.19"/>
    </reaction>
</comment>
<dbReference type="SMART" id="SM00977">
    <property type="entry name" value="TilS_C"/>
    <property type="match status" value="1"/>
</dbReference>
<dbReference type="InterPro" id="IPR011063">
    <property type="entry name" value="TilS/TtcA_N"/>
</dbReference>
<dbReference type="Pfam" id="PF01171">
    <property type="entry name" value="ATP_bind_3"/>
    <property type="match status" value="1"/>
</dbReference>
<comment type="subcellular location">
    <subcellularLocation>
        <location evidence="1 8">Cytoplasm</location>
    </subcellularLocation>
</comment>
<gene>
    <name evidence="8 10" type="primary">tilS</name>
    <name evidence="10" type="ORF">GCM10023143_13060</name>
</gene>
<sequence>MLLEALKKYVNAHRLIPSSGTVLLAVSGGKDSVALCHLFREAGYPFAIAHCNFRLRGGESERDEDFVTALARHYEVPFHHIAFDTTAYAAARRLTIQEACRQLRYEWFERVRQENGYSCIATAQHRDDSVETLLLNFFKGTGMAGLHGILPRQGHVIRPLLFAPVGEIKAYLEEKELSYVEDSSNSSDKYTRNYIRHQVVPVLKKAFPEVEKNLAANTRRFREAELLYRDAVERLRKKLLRRKGEEHFVPVRLLQQQEALHTLCYELFQEFCFSPEQAVQIAGLLDSGPGKTVASSTHRVLRDRDWLIVTPLKSAAAVHHLIEKLPALMVTDTGTFYFESLPVSALTPSGVKAETTAGAGVVLPADPDIALLDAAHIRFPLLLRPWQQGDYFYPLGMRKKKKLSRFFIDRKLPLTEKEKIRVVESGGRIIWIAGQRIDDRFKVTEHTRSLLKITRRPDQERK</sequence>
<dbReference type="NCBIfam" id="TIGR02432">
    <property type="entry name" value="lysidine_TilS_N"/>
    <property type="match status" value="1"/>
</dbReference>
<dbReference type="CDD" id="cd01992">
    <property type="entry name" value="TilS_N"/>
    <property type="match status" value="1"/>
</dbReference>
<organism evidence="10 11">
    <name type="scientific">Compostibacter hankyongensis</name>
    <dbReference type="NCBI Taxonomy" id="1007089"/>
    <lineage>
        <taxon>Bacteria</taxon>
        <taxon>Pseudomonadati</taxon>
        <taxon>Bacteroidota</taxon>
        <taxon>Chitinophagia</taxon>
        <taxon>Chitinophagales</taxon>
        <taxon>Chitinophagaceae</taxon>
        <taxon>Compostibacter</taxon>
    </lineage>
</organism>
<dbReference type="Pfam" id="PF11734">
    <property type="entry name" value="TilS_C"/>
    <property type="match status" value="1"/>
</dbReference>
<dbReference type="Gene3D" id="3.40.50.620">
    <property type="entry name" value="HUPs"/>
    <property type="match status" value="1"/>
</dbReference>
<feature type="binding site" evidence="8">
    <location>
        <begin position="27"/>
        <end position="32"/>
    </location>
    <ligand>
        <name>ATP</name>
        <dbReference type="ChEBI" id="CHEBI:30616"/>
    </ligand>
</feature>
<dbReference type="HAMAP" id="MF_01161">
    <property type="entry name" value="tRNA_Ile_lys_synt"/>
    <property type="match status" value="1"/>
</dbReference>
<keyword evidence="4 8" id="KW-0819">tRNA processing</keyword>
<evidence type="ECO:0000256" key="1">
    <source>
        <dbReference type="ARBA" id="ARBA00004496"/>
    </source>
</evidence>
<evidence type="ECO:0000256" key="2">
    <source>
        <dbReference type="ARBA" id="ARBA00022490"/>
    </source>
</evidence>
<dbReference type="NCBIfam" id="TIGR02433">
    <property type="entry name" value="lysidine_TilS_C"/>
    <property type="match status" value="1"/>
</dbReference>
<dbReference type="InterPro" id="IPR014729">
    <property type="entry name" value="Rossmann-like_a/b/a_fold"/>
</dbReference>
<dbReference type="SUPFAM" id="SSF56037">
    <property type="entry name" value="PheT/TilS domain"/>
    <property type="match status" value="1"/>
</dbReference>
<evidence type="ECO:0000256" key="6">
    <source>
        <dbReference type="ARBA" id="ARBA00022840"/>
    </source>
</evidence>
<evidence type="ECO:0000256" key="5">
    <source>
        <dbReference type="ARBA" id="ARBA00022741"/>
    </source>
</evidence>
<dbReference type="PANTHER" id="PTHR43033:SF1">
    <property type="entry name" value="TRNA(ILE)-LYSIDINE SYNTHASE-RELATED"/>
    <property type="match status" value="1"/>
</dbReference>
<keyword evidence="2 8" id="KW-0963">Cytoplasm</keyword>
<evidence type="ECO:0000259" key="9">
    <source>
        <dbReference type="SMART" id="SM00977"/>
    </source>
</evidence>
<proteinExistence type="inferred from homology"/>
<dbReference type="InterPro" id="IPR012795">
    <property type="entry name" value="tRNA_Ile_lys_synt_N"/>
</dbReference>
<evidence type="ECO:0000313" key="10">
    <source>
        <dbReference type="EMBL" id="GAA4306891.1"/>
    </source>
</evidence>
<reference evidence="11" key="1">
    <citation type="journal article" date="2019" name="Int. J. Syst. Evol. Microbiol.">
        <title>The Global Catalogue of Microorganisms (GCM) 10K type strain sequencing project: providing services to taxonomists for standard genome sequencing and annotation.</title>
        <authorList>
            <consortium name="The Broad Institute Genomics Platform"/>
            <consortium name="The Broad Institute Genome Sequencing Center for Infectious Disease"/>
            <person name="Wu L."/>
            <person name="Ma J."/>
        </authorList>
    </citation>
    <scope>NUCLEOTIDE SEQUENCE [LARGE SCALE GENOMIC DNA]</scope>
    <source>
        <strain evidence="11">JCM 17664</strain>
    </source>
</reference>
<comment type="caution">
    <text evidence="10">The sequence shown here is derived from an EMBL/GenBank/DDBJ whole genome shotgun (WGS) entry which is preliminary data.</text>
</comment>
<protein>
    <recommendedName>
        <fullName evidence="8">tRNA(Ile)-lysidine synthase</fullName>
        <ecNumber evidence="8">6.3.4.19</ecNumber>
    </recommendedName>
    <alternativeName>
        <fullName evidence="8">tRNA(Ile)-2-lysyl-cytidine synthase</fullName>
    </alternativeName>
    <alternativeName>
        <fullName evidence="8">tRNA(Ile)-lysidine synthetase</fullName>
    </alternativeName>
</protein>
<dbReference type="EMBL" id="BAABFN010000002">
    <property type="protein sequence ID" value="GAA4306891.1"/>
    <property type="molecule type" value="Genomic_DNA"/>
</dbReference>
<comment type="function">
    <text evidence="8">Ligates lysine onto the cytidine present at position 34 of the AUA codon-specific tRNA(Ile) that contains the anticodon CAU, in an ATP-dependent manner. Cytidine is converted to lysidine, thus changing the amino acid specificity of the tRNA from methionine to isoleucine.</text>
</comment>
<comment type="similarity">
    <text evidence="8">Belongs to the tRNA(Ile)-lysidine synthase family.</text>
</comment>
<keyword evidence="6 8" id="KW-0067">ATP-binding</keyword>
<evidence type="ECO:0000313" key="11">
    <source>
        <dbReference type="Proteomes" id="UP001501207"/>
    </source>
</evidence>
<dbReference type="Proteomes" id="UP001501207">
    <property type="component" value="Unassembled WGS sequence"/>
</dbReference>
<dbReference type="InterPro" id="IPR012094">
    <property type="entry name" value="tRNA_Ile_lys_synt"/>
</dbReference>
<evidence type="ECO:0000256" key="8">
    <source>
        <dbReference type="HAMAP-Rule" id="MF_01161"/>
    </source>
</evidence>
<evidence type="ECO:0000256" key="4">
    <source>
        <dbReference type="ARBA" id="ARBA00022694"/>
    </source>
</evidence>
<dbReference type="PANTHER" id="PTHR43033">
    <property type="entry name" value="TRNA(ILE)-LYSIDINE SYNTHASE-RELATED"/>
    <property type="match status" value="1"/>
</dbReference>
<accession>A0ABP8FME6</accession>
<evidence type="ECO:0000256" key="7">
    <source>
        <dbReference type="ARBA" id="ARBA00048539"/>
    </source>
</evidence>
<feature type="domain" description="Lysidine-tRNA(Ile) synthetase C-terminal" evidence="9">
    <location>
        <begin position="381"/>
        <end position="453"/>
    </location>
</feature>
<evidence type="ECO:0000256" key="3">
    <source>
        <dbReference type="ARBA" id="ARBA00022598"/>
    </source>
</evidence>
<dbReference type="InterPro" id="IPR012796">
    <property type="entry name" value="Lysidine-tRNA-synth_C"/>
</dbReference>
<name>A0ABP8FME6_9BACT</name>
<comment type="domain">
    <text evidence="8">The N-terminal region contains the highly conserved SGGXDS motif, predicted to be a P-loop motif involved in ATP binding.</text>
</comment>
<keyword evidence="5 8" id="KW-0547">Nucleotide-binding</keyword>
<dbReference type="SUPFAM" id="SSF52402">
    <property type="entry name" value="Adenine nucleotide alpha hydrolases-like"/>
    <property type="match status" value="1"/>
</dbReference>
<keyword evidence="11" id="KW-1185">Reference proteome</keyword>
<dbReference type="EC" id="6.3.4.19" evidence="8"/>
<keyword evidence="3 8" id="KW-0436">Ligase</keyword>